<evidence type="ECO:0000256" key="1">
    <source>
        <dbReference type="SAM" id="SignalP"/>
    </source>
</evidence>
<dbReference type="AlphaFoldDB" id="A0A7Y3ZW27"/>
<dbReference type="RefSeq" id="WP_171359624.1">
    <property type="nucleotide sequence ID" value="NZ_VTXC01000002.1"/>
</dbReference>
<feature type="signal peptide" evidence="1">
    <location>
        <begin position="1"/>
        <end position="18"/>
    </location>
</feature>
<evidence type="ECO:0000313" key="2">
    <source>
        <dbReference type="EMBL" id="NOH69953.1"/>
    </source>
</evidence>
<comment type="caution">
    <text evidence="2">The sequence shown here is derived from an EMBL/GenBank/DDBJ whole genome shotgun (WGS) entry which is preliminary data.</text>
</comment>
<dbReference type="EMBL" id="VTXC01000002">
    <property type="protein sequence ID" value="NOH69953.1"/>
    <property type="molecule type" value="Genomic_DNA"/>
</dbReference>
<sequence>MKKIALIFTLLFSAFSFADETTKARIIENVQIRTDGTSYFVSRVGWGAPSCPNAHFIHVNKSDGVGADAILSLALSSQAQNRTVYAIGNCLDAMHFKLHYLLQEPQ</sequence>
<protein>
    <submittedName>
        <fullName evidence="2">Uncharacterized protein</fullName>
    </submittedName>
</protein>
<keyword evidence="1" id="KW-0732">Signal</keyword>
<reference evidence="2 3" key="1">
    <citation type="submission" date="2019-09" db="EMBL/GenBank/DDBJ databases">
        <title>Draft genome sequencing and comparative genomics of hatchery-associated Vibrios.</title>
        <authorList>
            <person name="Kehlet-Delgado H."/>
            <person name="Mueller R.S."/>
        </authorList>
    </citation>
    <scope>NUCLEOTIDE SEQUENCE [LARGE SCALE GENOMIC DNA]</scope>
    <source>
        <strain evidence="2 3">99-46-Y</strain>
    </source>
</reference>
<dbReference type="Proteomes" id="UP000565719">
    <property type="component" value="Unassembled WGS sequence"/>
</dbReference>
<gene>
    <name evidence="2" type="ORF">F0225_01175</name>
</gene>
<organism evidence="2 3">
    <name type="scientific">Vibrio pectenicida</name>
    <dbReference type="NCBI Taxonomy" id="62763"/>
    <lineage>
        <taxon>Bacteria</taxon>
        <taxon>Pseudomonadati</taxon>
        <taxon>Pseudomonadota</taxon>
        <taxon>Gammaproteobacteria</taxon>
        <taxon>Vibrionales</taxon>
        <taxon>Vibrionaceae</taxon>
        <taxon>Vibrio</taxon>
    </lineage>
</organism>
<feature type="chain" id="PRO_5031558146" evidence="1">
    <location>
        <begin position="19"/>
        <end position="106"/>
    </location>
</feature>
<evidence type="ECO:0000313" key="3">
    <source>
        <dbReference type="Proteomes" id="UP000565719"/>
    </source>
</evidence>
<accession>A0A7Y3ZW27</accession>
<name>A0A7Y3ZW27_9VIBR</name>
<proteinExistence type="predicted"/>